<evidence type="ECO:0000256" key="4">
    <source>
        <dbReference type="ARBA" id="ARBA00022475"/>
    </source>
</evidence>
<evidence type="ECO:0000259" key="14">
    <source>
        <dbReference type="PROSITE" id="PS50109"/>
    </source>
</evidence>
<dbReference type="Gene3D" id="3.30.565.10">
    <property type="entry name" value="Histidine kinase-like ATPase, C-terminal domain"/>
    <property type="match status" value="1"/>
</dbReference>
<dbReference type="SUPFAM" id="SSF55874">
    <property type="entry name" value="ATPase domain of HSP90 chaperone/DNA topoisomerase II/histidine kinase"/>
    <property type="match status" value="1"/>
</dbReference>
<dbReference type="AlphaFoldDB" id="A0A956N8U7"/>
<reference evidence="15" key="2">
    <citation type="journal article" date="2021" name="Microbiome">
        <title>Successional dynamics and alternative stable states in a saline activated sludge microbial community over 9 years.</title>
        <authorList>
            <person name="Wang Y."/>
            <person name="Ye J."/>
            <person name="Ju F."/>
            <person name="Liu L."/>
            <person name="Boyd J.A."/>
            <person name="Deng Y."/>
            <person name="Parks D.H."/>
            <person name="Jiang X."/>
            <person name="Yin X."/>
            <person name="Woodcroft B.J."/>
            <person name="Tyson G.W."/>
            <person name="Hugenholtz P."/>
            <person name="Polz M.F."/>
            <person name="Zhang T."/>
        </authorList>
    </citation>
    <scope>NUCLEOTIDE SEQUENCE</scope>
    <source>
        <strain evidence="15">HKST-UBA02</strain>
    </source>
</reference>
<evidence type="ECO:0000256" key="11">
    <source>
        <dbReference type="ARBA" id="ARBA00022989"/>
    </source>
</evidence>
<dbReference type="Gene3D" id="1.10.287.130">
    <property type="match status" value="1"/>
</dbReference>
<keyword evidence="10" id="KW-0067">ATP-binding</keyword>
<evidence type="ECO:0000256" key="1">
    <source>
        <dbReference type="ARBA" id="ARBA00000085"/>
    </source>
</evidence>
<dbReference type="InterPro" id="IPR036097">
    <property type="entry name" value="HisK_dim/P_sf"/>
</dbReference>
<evidence type="ECO:0000256" key="13">
    <source>
        <dbReference type="SAM" id="Phobius"/>
    </source>
</evidence>
<feature type="transmembrane region" description="Helical" evidence="13">
    <location>
        <begin position="197"/>
        <end position="219"/>
    </location>
</feature>
<evidence type="ECO:0000256" key="3">
    <source>
        <dbReference type="ARBA" id="ARBA00012438"/>
    </source>
</evidence>
<keyword evidence="4" id="KW-1003">Cell membrane</keyword>
<keyword evidence="7 13" id="KW-0812">Transmembrane</keyword>
<reference evidence="15" key="1">
    <citation type="submission" date="2020-04" db="EMBL/GenBank/DDBJ databases">
        <authorList>
            <person name="Zhang T."/>
        </authorList>
    </citation>
    <scope>NUCLEOTIDE SEQUENCE</scope>
    <source>
        <strain evidence="15">HKST-UBA02</strain>
    </source>
</reference>
<dbReference type="InterPro" id="IPR004358">
    <property type="entry name" value="Sig_transdc_His_kin-like_C"/>
</dbReference>
<dbReference type="PROSITE" id="PS50109">
    <property type="entry name" value="HIS_KIN"/>
    <property type="match status" value="1"/>
</dbReference>
<dbReference type="GO" id="GO:0000155">
    <property type="term" value="F:phosphorelay sensor kinase activity"/>
    <property type="evidence" value="ECO:0007669"/>
    <property type="project" value="InterPro"/>
</dbReference>
<dbReference type="EMBL" id="JAGQHS010000002">
    <property type="protein sequence ID" value="MCA9754287.1"/>
    <property type="molecule type" value="Genomic_DNA"/>
</dbReference>
<protein>
    <recommendedName>
        <fullName evidence="3">histidine kinase</fullName>
        <ecNumber evidence="3">2.7.13.3</ecNumber>
    </recommendedName>
</protein>
<dbReference type="PRINTS" id="PR00344">
    <property type="entry name" value="BCTRLSENSOR"/>
</dbReference>
<dbReference type="InterPro" id="IPR036890">
    <property type="entry name" value="HATPase_C_sf"/>
</dbReference>
<evidence type="ECO:0000256" key="9">
    <source>
        <dbReference type="ARBA" id="ARBA00022777"/>
    </source>
</evidence>
<organism evidence="15 16">
    <name type="scientific">Eiseniibacteriota bacterium</name>
    <dbReference type="NCBI Taxonomy" id="2212470"/>
    <lineage>
        <taxon>Bacteria</taxon>
        <taxon>Candidatus Eiseniibacteriota</taxon>
    </lineage>
</organism>
<evidence type="ECO:0000256" key="6">
    <source>
        <dbReference type="ARBA" id="ARBA00022679"/>
    </source>
</evidence>
<comment type="subcellular location">
    <subcellularLocation>
        <location evidence="2">Cell membrane</location>
        <topology evidence="2">Multi-pass membrane protein</topology>
    </subcellularLocation>
</comment>
<evidence type="ECO:0000256" key="2">
    <source>
        <dbReference type="ARBA" id="ARBA00004651"/>
    </source>
</evidence>
<evidence type="ECO:0000256" key="5">
    <source>
        <dbReference type="ARBA" id="ARBA00022553"/>
    </source>
</evidence>
<dbReference type="SUPFAM" id="SSF47384">
    <property type="entry name" value="Homodimeric domain of signal transducing histidine kinase"/>
    <property type="match status" value="1"/>
</dbReference>
<keyword evidence="12" id="KW-0902">Two-component regulatory system</keyword>
<feature type="domain" description="Histidine kinase" evidence="14">
    <location>
        <begin position="244"/>
        <end position="461"/>
    </location>
</feature>
<dbReference type="InterPro" id="IPR029151">
    <property type="entry name" value="Sensor-like_sf"/>
</dbReference>
<dbReference type="InterPro" id="IPR003661">
    <property type="entry name" value="HisK_dim/P_dom"/>
</dbReference>
<dbReference type="InterPro" id="IPR005467">
    <property type="entry name" value="His_kinase_dom"/>
</dbReference>
<keyword evidence="6" id="KW-0808">Transferase</keyword>
<dbReference type="CDD" id="cd00082">
    <property type="entry name" value="HisKA"/>
    <property type="match status" value="1"/>
</dbReference>
<gene>
    <name evidence="15" type="ORF">KDA27_00685</name>
</gene>
<evidence type="ECO:0000313" key="15">
    <source>
        <dbReference type="EMBL" id="MCA9754287.1"/>
    </source>
</evidence>
<evidence type="ECO:0000313" key="16">
    <source>
        <dbReference type="Proteomes" id="UP000739538"/>
    </source>
</evidence>
<dbReference type="GO" id="GO:0005524">
    <property type="term" value="F:ATP binding"/>
    <property type="evidence" value="ECO:0007669"/>
    <property type="project" value="UniProtKB-KW"/>
</dbReference>
<proteinExistence type="predicted"/>
<evidence type="ECO:0000256" key="8">
    <source>
        <dbReference type="ARBA" id="ARBA00022741"/>
    </source>
</evidence>
<dbReference type="PANTHER" id="PTHR43065:SF10">
    <property type="entry name" value="PEROXIDE STRESS-ACTIVATED HISTIDINE KINASE MAK3"/>
    <property type="match status" value="1"/>
</dbReference>
<name>A0A956N8U7_UNCEI</name>
<keyword evidence="13" id="KW-0472">Membrane</keyword>
<evidence type="ECO:0000256" key="12">
    <source>
        <dbReference type="ARBA" id="ARBA00023012"/>
    </source>
</evidence>
<dbReference type="Proteomes" id="UP000739538">
    <property type="component" value="Unassembled WGS sequence"/>
</dbReference>
<keyword evidence="9" id="KW-0418">Kinase</keyword>
<evidence type="ECO:0000256" key="7">
    <source>
        <dbReference type="ARBA" id="ARBA00022692"/>
    </source>
</evidence>
<comment type="caution">
    <text evidence="15">The sequence shown here is derived from an EMBL/GenBank/DDBJ whole genome shotgun (WGS) entry which is preliminary data.</text>
</comment>
<dbReference type="Pfam" id="PF02518">
    <property type="entry name" value="HATPase_c"/>
    <property type="match status" value="1"/>
</dbReference>
<accession>A0A956N8U7</accession>
<keyword evidence="11 13" id="KW-1133">Transmembrane helix</keyword>
<sequence>MSDPTSGRPWSRGRYLTLLAVLLGLLLAVSFGSQWWLYRAVRGQLDEQMGERLLAVGTVVAGTIGWDGVLELSVAGPASPRYEEVRQRLREVASQNDLDALTVIDTDRRVLVSVGSLAEPGRVDPMLEFETVLSEVIVTGMPLSSPLTRIEAEGLADEFLKAGYAPVVDPEGTVVGAVVVEGGRQFFTVLKELRGRLLFSAGLGFLATIALAVVFFLTLRSLVKLEDSLRGTAALAAIGQIASVVAHEIKNPLAIIRSRSERVRRKIELGKEPAEILEWFDVIPQEVDRLNEIVTNYLSLARPERGTEGQCSVGAVAREITALVGPDLEKRGIQLDASQALDVEVRIGARSLKQILLNLVLNAADAIRPDTDSAGTGGVIRITTRSRSTRWVDVRVEDDGRGMTQEERSRILEPFFTTKATGSGLGLTLVHSLVQSTGGRLEIESQIGKGTVIGVVLPTRAAGGGESA</sequence>
<dbReference type="InterPro" id="IPR003594">
    <property type="entry name" value="HATPase_dom"/>
</dbReference>
<dbReference type="GO" id="GO:0005886">
    <property type="term" value="C:plasma membrane"/>
    <property type="evidence" value="ECO:0007669"/>
    <property type="project" value="UniProtKB-SubCell"/>
</dbReference>
<dbReference type="SMART" id="SM00387">
    <property type="entry name" value="HATPase_c"/>
    <property type="match status" value="1"/>
</dbReference>
<comment type="catalytic activity">
    <reaction evidence="1">
        <text>ATP + protein L-histidine = ADP + protein N-phospho-L-histidine.</text>
        <dbReference type="EC" id="2.7.13.3"/>
    </reaction>
</comment>
<dbReference type="PANTHER" id="PTHR43065">
    <property type="entry name" value="SENSOR HISTIDINE KINASE"/>
    <property type="match status" value="1"/>
</dbReference>
<keyword evidence="5" id="KW-0597">Phosphoprotein</keyword>
<dbReference type="EC" id="2.7.13.3" evidence="3"/>
<dbReference type="Pfam" id="PF00512">
    <property type="entry name" value="HisKA"/>
    <property type="match status" value="1"/>
</dbReference>
<dbReference type="SMART" id="SM00388">
    <property type="entry name" value="HisKA"/>
    <property type="match status" value="1"/>
</dbReference>
<dbReference type="SUPFAM" id="SSF103190">
    <property type="entry name" value="Sensory domain-like"/>
    <property type="match status" value="1"/>
</dbReference>
<evidence type="ECO:0000256" key="10">
    <source>
        <dbReference type="ARBA" id="ARBA00022840"/>
    </source>
</evidence>
<keyword evidence="8" id="KW-0547">Nucleotide-binding</keyword>